<evidence type="ECO:0000313" key="2">
    <source>
        <dbReference type="EMBL" id="RAJ02493.1"/>
    </source>
</evidence>
<dbReference type="PANTHER" id="PTHR42852">
    <property type="entry name" value="THIOL:DISULFIDE INTERCHANGE PROTEIN DSBE"/>
    <property type="match status" value="1"/>
</dbReference>
<feature type="domain" description="Thioredoxin" evidence="1">
    <location>
        <begin position="18"/>
        <end position="165"/>
    </location>
</feature>
<dbReference type="EMBL" id="QLLL01000006">
    <property type="protein sequence ID" value="RAJ02493.1"/>
    <property type="molecule type" value="Genomic_DNA"/>
</dbReference>
<dbReference type="InterPro" id="IPR000866">
    <property type="entry name" value="AhpC/TSA"/>
</dbReference>
<dbReference type="RefSeq" id="WP_111598928.1">
    <property type="nucleotide sequence ID" value="NZ_QLLL01000006.1"/>
</dbReference>
<keyword evidence="2" id="KW-0413">Isomerase</keyword>
<name>A0A327QGN3_9BACT</name>
<comment type="caution">
    <text evidence="2">The sequence shown here is derived from an EMBL/GenBank/DDBJ whole genome shotgun (WGS) entry which is preliminary data.</text>
</comment>
<dbReference type="GO" id="GO:0016491">
    <property type="term" value="F:oxidoreductase activity"/>
    <property type="evidence" value="ECO:0007669"/>
    <property type="project" value="InterPro"/>
</dbReference>
<dbReference type="InterPro" id="IPR036249">
    <property type="entry name" value="Thioredoxin-like_sf"/>
</dbReference>
<dbReference type="CDD" id="cd02966">
    <property type="entry name" value="TlpA_like_family"/>
    <property type="match status" value="1"/>
</dbReference>
<dbReference type="PROSITE" id="PS51352">
    <property type="entry name" value="THIOREDOXIN_2"/>
    <property type="match status" value="1"/>
</dbReference>
<dbReference type="AlphaFoldDB" id="A0A327QGN3"/>
<protein>
    <submittedName>
        <fullName evidence="2">Thiol-disulfide isomerase/thioredoxin</fullName>
    </submittedName>
</protein>
<organism evidence="2 3">
    <name type="scientific">Chitinophaga skermanii</name>
    <dbReference type="NCBI Taxonomy" id="331697"/>
    <lineage>
        <taxon>Bacteria</taxon>
        <taxon>Pseudomonadati</taxon>
        <taxon>Bacteroidota</taxon>
        <taxon>Chitinophagia</taxon>
        <taxon>Chitinophagales</taxon>
        <taxon>Chitinophagaceae</taxon>
        <taxon>Chitinophaga</taxon>
    </lineage>
</organism>
<dbReference type="Pfam" id="PF00578">
    <property type="entry name" value="AhpC-TSA"/>
    <property type="match status" value="1"/>
</dbReference>
<dbReference type="InterPro" id="IPR013766">
    <property type="entry name" value="Thioredoxin_domain"/>
</dbReference>
<evidence type="ECO:0000313" key="3">
    <source>
        <dbReference type="Proteomes" id="UP000249547"/>
    </source>
</evidence>
<dbReference type="PANTHER" id="PTHR42852:SF13">
    <property type="entry name" value="PROTEIN DIPZ"/>
    <property type="match status" value="1"/>
</dbReference>
<accession>A0A327QGN3</accession>
<dbReference type="InterPro" id="IPR050553">
    <property type="entry name" value="Thioredoxin_ResA/DsbE_sf"/>
</dbReference>
<keyword evidence="3" id="KW-1185">Reference proteome</keyword>
<evidence type="ECO:0000259" key="1">
    <source>
        <dbReference type="PROSITE" id="PS51352"/>
    </source>
</evidence>
<proteinExistence type="predicted"/>
<dbReference type="GO" id="GO:0016209">
    <property type="term" value="F:antioxidant activity"/>
    <property type="evidence" value="ECO:0007669"/>
    <property type="project" value="InterPro"/>
</dbReference>
<dbReference type="SUPFAM" id="SSF52833">
    <property type="entry name" value="Thioredoxin-like"/>
    <property type="match status" value="1"/>
</dbReference>
<gene>
    <name evidence="2" type="ORF">LX64_03511</name>
</gene>
<dbReference type="OrthoDB" id="9815205at2"/>
<sequence>MRQWLTRLASIGVFVGSLQEVAQAQTVTEIKLDGLTTVLQPLSDSSYIINFWATWCKPCIEEIPHFETQSQLPQNHNIQFKYISVDLPDAYPDDILAFVKKLGLQSPVYWLNESNANKFVGLVDKSWKGGIPCTLFINPKTKYHKFLEGKIPPEKLAQEITLMQTSQANTIPSKSSQE</sequence>
<dbReference type="GO" id="GO:0016853">
    <property type="term" value="F:isomerase activity"/>
    <property type="evidence" value="ECO:0007669"/>
    <property type="project" value="UniProtKB-KW"/>
</dbReference>
<dbReference type="Gene3D" id="3.40.30.10">
    <property type="entry name" value="Glutaredoxin"/>
    <property type="match status" value="1"/>
</dbReference>
<reference evidence="2 3" key="1">
    <citation type="submission" date="2018-06" db="EMBL/GenBank/DDBJ databases">
        <title>Genomic Encyclopedia of Archaeal and Bacterial Type Strains, Phase II (KMG-II): from individual species to whole genera.</title>
        <authorList>
            <person name="Goeker M."/>
        </authorList>
    </citation>
    <scope>NUCLEOTIDE SEQUENCE [LARGE SCALE GENOMIC DNA]</scope>
    <source>
        <strain evidence="2 3">DSM 23857</strain>
    </source>
</reference>
<dbReference type="Proteomes" id="UP000249547">
    <property type="component" value="Unassembled WGS sequence"/>
</dbReference>